<feature type="region of interest" description="Disordered" evidence="1">
    <location>
        <begin position="442"/>
        <end position="499"/>
    </location>
</feature>
<feature type="compositionally biased region" description="Low complexity" evidence="1">
    <location>
        <begin position="580"/>
        <end position="602"/>
    </location>
</feature>
<proteinExistence type="predicted"/>
<reference evidence="2 3" key="1">
    <citation type="submission" date="2024-04" db="EMBL/GenBank/DDBJ databases">
        <title>Phyllosticta paracitricarpa is synonymous to the EU quarantine fungus P. citricarpa based on phylogenomic analyses.</title>
        <authorList>
            <consortium name="Lawrence Berkeley National Laboratory"/>
            <person name="Van ingen-buijs V.A."/>
            <person name="Van westerhoven A.C."/>
            <person name="Haridas S."/>
            <person name="Skiadas P."/>
            <person name="Martin F."/>
            <person name="Groenewald J.Z."/>
            <person name="Crous P.W."/>
            <person name="Seidl M.F."/>
        </authorList>
    </citation>
    <scope>NUCLEOTIDE SEQUENCE [LARGE SCALE GENOMIC DNA]</scope>
    <source>
        <strain evidence="2 3">CPC 17464</strain>
    </source>
</reference>
<feature type="region of interest" description="Disordered" evidence="1">
    <location>
        <begin position="199"/>
        <end position="230"/>
    </location>
</feature>
<feature type="region of interest" description="Disordered" evidence="1">
    <location>
        <begin position="90"/>
        <end position="148"/>
    </location>
</feature>
<organism evidence="2 3">
    <name type="scientific">Phyllosticta citribraziliensis</name>
    <dbReference type="NCBI Taxonomy" id="989973"/>
    <lineage>
        <taxon>Eukaryota</taxon>
        <taxon>Fungi</taxon>
        <taxon>Dikarya</taxon>
        <taxon>Ascomycota</taxon>
        <taxon>Pezizomycotina</taxon>
        <taxon>Dothideomycetes</taxon>
        <taxon>Dothideomycetes incertae sedis</taxon>
        <taxon>Botryosphaeriales</taxon>
        <taxon>Phyllostictaceae</taxon>
        <taxon>Phyllosticta</taxon>
    </lineage>
</organism>
<dbReference type="EMBL" id="JBBPEH010000003">
    <property type="protein sequence ID" value="KAK7540969.1"/>
    <property type="molecule type" value="Genomic_DNA"/>
</dbReference>
<feature type="compositionally biased region" description="Low complexity" evidence="1">
    <location>
        <begin position="456"/>
        <end position="478"/>
    </location>
</feature>
<feature type="region of interest" description="Disordered" evidence="1">
    <location>
        <begin position="752"/>
        <end position="823"/>
    </location>
</feature>
<protein>
    <submittedName>
        <fullName evidence="2">Uncharacterized protein</fullName>
    </submittedName>
</protein>
<feature type="compositionally biased region" description="Acidic residues" evidence="1">
    <location>
        <begin position="117"/>
        <end position="126"/>
    </location>
</feature>
<feature type="region of interest" description="Disordered" evidence="1">
    <location>
        <begin position="563"/>
        <end position="615"/>
    </location>
</feature>
<comment type="caution">
    <text evidence="2">The sequence shown here is derived from an EMBL/GenBank/DDBJ whole genome shotgun (WGS) entry which is preliminary data.</text>
</comment>
<feature type="compositionally biased region" description="Low complexity" evidence="1">
    <location>
        <begin position="95"/>
        <end position="108"/>
    </location>
</feature>
<feature type="region of interest" description="Disordered" evidence="1">
    <location>
        <begin position="714"/>
        <end position="740"/>
    </location>
</feature>
<dbReference type="GeneID" id="92032423"/>
<dbReference type="InterPro" id="IPR053221">
    <property type="entry name" value="Burnettramic_acid_biosynth"/>
</dbReference>
<feature type="compositionally biased region" description="Low complexity" evidence="1">
    <location>
        <begin position="787"/>
        <end position="798"/>
    </location>
</feature>
<evidence type="ECO:0000313" key="3">
    <source>
        <dbReference type="Proteomes" id="UP001360953"/>
    </source>
</evidence>
<dbReference type="PANTHER" id="PTHR38887">
    <property type="entry name" value="CHROMOSOME 21, WHOLE GENOME SHOTGUN SEQUENCE"/>
    <property type="match status" value="1"/>
</dbReference>
<accession>A0ABR1M0H5</accession>
<dbReference type="RefSeq" id="XP_066657900.1">
    <property type="nucleotide sequence ID" value="XM_066799517.1"/>
</dbReference>
<feature type="compositionally biased region" description="Acidic residues" evidence="1">
    <location>
        <begin position="812"/>
        <end position="823"/>
    </location>
</feature>
<gene>
    <name evidence="2" type="ORF">J3D65DRAFT_617052</name>
</gene>
<feature type="compositionally biased region" description="Polar residues" evidence="1">
    <location>
        <begin position="770"/>
        <end position="783"/>
    </location>
</feature>
<name>A0ABR1M0H5_9PEZI</name>
<keyword evidence="3" id="KW-1185">Reference proteome</keyword>
<feature type="compositionally biased region" description="Gly residues" evidence="1">
    <location>
        <begin position="970"/>
        <end position="987"/>
    </location>
</feature>
<evidence type="ECO:0000256" key="1">
    <source>
        <dbReference type="SAM" id="MobiDB-lite"/>
    </source>
</evidence>
<dbReference type="PANTHER" id="PTHR38887:SF1">
    <property type="entry name" value="RAS MODIFICATION PROTEIN ERF4"/>
    <property type="match status" value="1"/>
</dbReference>
<evidence type="ECO:0000313" key="2">
    <source>
        <dbReference type="EMBL" id="KAK7540969.1"/>
    </source>
</evidence>
<feature type="compositionally biased region" description="Basic and acidic residues" evidence="1">
    <location>
        <begin position="946"/>
        <end position="966"/>
    </location>
</feature>
<dbReference type="Proteomes" id="UP001360953">
    <property type="component" value="Unassembled WGS sequence"/>
</dbReference>
<sequence>MSTGPGTSAGGRARQQFVPGPYPRHCASVGPLAPPNPPRDHHGCFAHLNPTSLLTYHLALLISCRNHSPVPTTIPRTMSAYYQPQPLRLPRRSQARSTRAASFASSLAYQESSIPDVDSDTSDVETEVGRDLHTPLTSPGGPRFEDLPPSYEQVQVEAIVSRVGDLGREEHLELPPPPPPPFEDHAANRLTLNRLSIHNNLQDERSRTPRPRPRPQSSQSYQGDDPPPFEIQQSAEEDILDRALRFTHPLHNTSNLESMPSARLPRPIAIPQFQSHVERAGTLAFFPSYAPTLEAFGIRAALFLAFLKGLTTVFSSLQWPDYDEDATWHLMETYLARANAVFFAPRGLMVRIVDMEGLLGALRINESRVGLRNALLRDVLRPGASEGERVEMLDPWVEPLIWEDLPTDPLPDLPPEAAAQYADEKAEARQWAALIEEEEEEEIAAAAAKKDERQETASLAPSTSSSSSKRSLNTPPSSTALSKSLPPVPPKRGMPPKFSLAHRPLPPLPGALGNLPCAVQRAATFAARAQASRTRFCPGPFPRPGPFPCVPFPTAGPLPPLVPLLHRSNSSIHKSGAKGNGSKSRSSSSSSSGNININNNNNDIEGQPVPPWAQSWTQWGTDYSKKWEDWGQQFSKRCEEYASDFGKRAVAWNRELQEKRRLGGIGLGAGLGYGYGNGGFGEWRKAGWGEARGGRAGGRVQSLNLGQHHPAMRATNYPYQPGHRRGASETGWGPSRTMPLRSVSVNDMRREDHGLQTPDMPPEDFGWYTPSMQTPVSATTNGDAHNDASSSVYSASYDGRNSDDEGRSDAGSSDDEWDTEAEQDSIEVEFLRRMKEIEDDATEALRKGKRSRDEIEKERVKAVVAAESARAAAESRRRDKRSQMRALKDEWRQSRAANRAARKELKGLPREQRRALRAEQRAAWRVEKDKLKAEWREARRLWREGRREERRDRWAARRGANEKHGVGPEYWGGEGGGGGQQQRGGGDYADLPYGGVHLEGLLWVVVENLE</sequence>
<feature type="region of interest" description="Disordered" evidence="1">
    <location>
        <begin position="946"/>
        <end position="987"/>
    </location>
</feature>